<dbReference type="EMBL" id="CP113520">
    <property type="protein sequence ID" value="WAJ28550.1"/>
    <property type="molecule type" value="Genomic_DNA"/>
</dbReference>
<evidence type="ECO:0000313" key="1">
    <source>
        <dbReference type="EMBL" id="WAJ28550.1"/>
    </source>
</evidence>
<name>A0ACD4NPB5_9HYPH</name>
<evidence type="ECO:0000313" key="2">
    <source>
        <dbReference type="Proteomes" id="UP001163223"/>
    </source>
</evidence>
<accession>A0ACD4NPB5</accession>
<keyword evidence="2" id="KW-1185">Reference proteome</keyword>
<dbReference type="Proteomes" id="UP001163223">
    <property type="component" value="Chromosome"/>
</dbReference>
<protein>
    <submittedName>
        <fullName evidence="1">FTR1 family protein</fullName>
    </submittedName>
</protein>
<organism evidence="1 2">
    <name type="scientific">Antarcticirhabdus aurantiaca</name>
    <dbReference type="NCBI Taxonomy" id="2606717"/>
    <lineage>
        <taxon>Bacteria</taxon>
        <taxon>Pseudomonadati</taxon>
        <taxon>Pseudomonadota</taxon>
        <taxon>Alphaproteobacteria</taxon>
        <taxon>Hyphomicrobiales</taxon>
        <taxon>Aurantimonadaceae</taxon>
        <taxon>Antarcticirhabdus</taxon>
    </lineage>
</organism>
<reference evidence="1" key="1">
    <citation type="submission" date="2022-11" db="EMBL/GenBank/DDBJ databases">
        <title>beta-Carotene-producing bacterium, Jeongeuplla avenae sp. nov., alleviates the salt stress of Arabidopsis seedlings.</title>
        <authorList>
            <person name="Jiang L."/>
            <person name="Lee J."/>
        </authorList>
    </citation>
    <scope>NUCLEOTIDE SEQUENCE</scope>
    <source>
        <strain evidence="1">DY_R2A_6</strain>
    </source>
</reference>
<proteinExistence type="predicted"/>
<sequence length="280" mass="29073">MLVPFLIMLREGLEAALVVGIVAGYLARTGRAAWLPAVWTGIFLALALSLFAGAGLQLASAEFPQGIQELFEALVGLVAAGMLTAMVLWMRRAARSMSSDLRASIDAALAGGSGRGVALIGLVFFAVAREGLESVFFLLALFQQSQGAAAPLGALLGIGVSAVLGYGIYAWGLRLDLKRFFRWTGVFILFVAAGLLAGSLRHLHEAGLWNGLQAVPFDLSGWLPADGPVGVVLAGLLGYVPDPTLGELIVYVLFLVASLTLFLKPAGGDTGAPRPAAAGL</sequence>
<gene>
    <name evidence="1" type="ORF">OXU80_27750</name>
</gene>